<proteinExistence type="predicted"/>
<reference evidence="1 2" key="1">
    <citation type="journal article" date="2019" name="Sci. Rep.">
        <title>Orb-weaving spider Araneus ventricosus genome elucidates the spidroin gene catalogue.</title>
        <authorList>
            <person name="Kono N."/>
            <person name="Nakamura H."/>
            <person name="Ohtoshi R."/>
            <person name="Moran D.A.P."/>
            <person name="Shinohara A."/>
            <person name="Yoshida Y."/>
            <person name="Fujiwara M."/>
            <person name="Mori M."/>
            <person name="Tomita M."/>
            <person name="Arakawa K."/>
        </authorList>
    </citation>
    <scope>NUCLEOTIDE SEQUENCE [LARGE SCALE GENOMIC DNA]</scope>
</reference>
<protein>
    <recommendedName>
        <fullName evidence="3">Reverse transcriptase domain-containing protein</fullName>
    </recommendedName>
</protein>
<dbReference type="AlphaFoldDB" id="A0A4Y2SRX6"/>
<sequence>MFELRTALSQAHDTSPGPDGITYNMLRHLNTTSLSHLLFFFNRIWTEQKYPSQWHEAIVIPILKPTYLAHDSQPTRNCVRPIKGCRGKSQPQHSEAIGPSPHKRHLLNFQKKVHKSPERAIIITNIMKTNINL</sequence>
<evidence type="ECO:0000313" key="2">
    <source>
        <dbReference type="Proteomes" id="UP000499080"/>
    </source>
</evidence>
<name>A0A4Y2SRX6_ARAVE</name>
<dbReference type="OrthoDB" id="6435567at2759"/>
<dbReference type="EMBL" id="BGPR01023720">
    <property type="protein sequence ID" value="GBN91122.1"/>
    <property type="molecule type" value="Genomic_DNA"/>
</dbReference>
<accession>A0A4Y2SRX6</accession>
<evidence type="ECO:0000313" key="1">
    <source>
        <dbReference type="EMBL" id="GBN91122.1"/>
    </source>
</evidence>
<keyword evidence="2" id="KW-1185">Reference proteome</keyword>
<gene>
    <name evidence="1" type="ORF">AVEN_181470_1</name>
</gene>
<dbReference type="Proteomes" id="UP000499080">
    <property type="component" value="Unassembled WGS sequence"/>
</dbReference>
<organism evidence="1 2">
    <name type="scientific">Araneus ventricosus</name>
    <name type="common">Orbweaver spider</name>
    <name type="synonym">Epeira ventricosa</name>
    <dbReference type="NCBI Taxonomy" id="182803"/>
    <lineage>
        <taxon>Eukaryota</taxon>
        <taxon>Metazoa</taxon>
        <taxon>Ecdysozoa</taxon>
        <taxon>Arthropoda</taxon>
        <taxon>Chelicerata</taxon>
        <taxon>Arachnida</taxon>
        <taxon>Araneae</taxon>
        <taxon>Araneomorphae</taxon>
        <taxon>Entelegynae</taxon>
        <taxon>Araneoidea</taxon>
        <taxon>Araneidae</taxon>
        <taxon>Araneus</taxon>
    </lineage>
</organism>
<comment type="caution">
    <text evidence="1">The sequence shown here is derived from an EMBL/GenBank/DDBJ whole genome shotgun (WGS) entry which is preliminary data.</text>
</comment>
<evidence type="ECO:0008006" key="3">
    <source>
        <dbReference type="Google" id="ProtNLM"/>
    </source>
</evidence>